<keyword evidence="2" id="KW-1185">Reference proteome</keyword>
<accession>A0AAP2Z5B3</accession>
<organism evidence="1 2">
    <name type="scientific">Natronosalvus hydrolyticus</name>
    <dbReference type="NCBI Taxonomy" id="2979988"/>
    <lineage>
        <taxon>Archaea</taxon>
        <taxon>Methanobacteriati</taxon>
        <taxon>Methanobacteriota</taxon>
        <taxon>Stenosarchaea group</taxon>
        <taxon>Halobacteria</taxon>
        <taxon>Halobacteriales</taxon>
        <taxon>Natrialbaceae</taxon>
        <taxon>Natronosalvus</taxon>
    </lineage>
</organism>
<sequence length="137" mass="15704">MTEIEGHHDSIDTEYVEELIGHGEISAALDETDYNTVIDIAIGGRPQRNLVDNRHHFTVYDVEVGYVVRCESATYEEKEYHDVMDVPAHVAVDWLLPALEEKVERERDPGEVIEVQTVEDGFEEFVDEVVEVLLDEF</sequence>
<evidence type="ECO:0000313" key="2">
    <source>
        <dbReference type="Proteomes" id="UP001321047"/>
    </source>
</evidence>
<reference evidence="1 2" key="1">
    <citation type="submission" date="2022-09" db="EMBL/GenBank/DDBJ databases">
        <title>Enrichment on poylsaccharides allowed isolation of novel metabolic and taxonomic groups of Haloarchaea.</title>
        <authorList>
            <person name="Sorokin D.Y."/>
            <person name="Elcheninov A.G."/>
            <person name="Khizhniak T.V."/>
            <person name="Kolganova T.V."/>
            <person name="Kublanov I.V."/>
        </authorList>
    </citation>
    <scope>NUCLEOTIDE SEQUENCE [LARGE SCALE GENOMIC DNA]</scope>
    <source>
        <strain evidence="1 2">AArc-curdl1</strain>
    </source>
</reference>
<evidence type="ECO:0000313" key="1">
    <source>
        <dbReference type="EMBL" id="MCU4750876.1"/>
    </source>
</evidence>
<protein>
    <submittedName>
        <fullName evidence="1">Uncharacterized protein</fullName>
    </submittedName>
</protein>
<dbReference type="RefSeq" id="WP_342806075.1">
    <property type="nucleotide sequence ID" value="NZ_JAOPJZ010000001.1"/>
</dbReference>
<dbReference type="EMBL" id="JAOPJZ010000001">
    <property type="protein sequence ID" value="MCU4750876.1"/>
    <property type="molecule type" value="Genomic_DNA"/>
</dbReference>
<proteinExistence type="predicted"/>
<gene>
    <name evidence="1" type="ORF">OB919_02585</name>
</gene>
<dbReference type="AlphaFoldDB" id="A0AAP2Z5B3"/>
<dbReference type="Proteomes" id="UP001321047">
    <property type="component" value="Unassembled WGS sequence"/>
</dbReference>
<comment type="caution">
    <text evidence="1">The sequence shown here is derived from an EMBL/GenBank/DDBJ whole genome shotgun (WGS) entry which is preliminary data.</text>
</comment>
<name>A0AAP2Z5B3_9EURY</name>